<dbReference type="RefSeq" id="WP_092584765.1">
    <property type="nucleotide sequence ID" value="NZ_FMTM01000002.1"/>
</dbReference>
<feature type="domain" description="D-isomer specific 2-hydroxyacid dehydrogenase catalytic" evidence="5">
    <location>
        <begin position="6"/>
        <end position="308"/>
    </location>
</feature>
<dbReference type="FunFam" id="3.40.50.720:FF:000203">
    <property type="entry name" value="D-3-phosphoglycerate dehydrogenase (SerA)"/>
    <property type="match status" value="1"/>
</dbReference>
<dbReference type="InterPro" id="IPR029753">
    <property type="entry name" value="D-isomer_DH_CS"/>
</dbReference>
<dbReference type="EMBL" id="FMTM01000002">
    <property type="protein sequence ID" value="SCW49934.1"/>
    <property type="molecule type" value="Genomic_DNA"/>
</dbReference>
<dbReference type="Gene3D" id="3.40.50.720">
    <property type="entry name" value="NAD(P)-binding Rossmann-like Domain"/>
    <property type="match status" value="2"/>
</dbReference>
<dbReference type="SUPFAM" id="SSF52283">
    <property type="entry name" value="Formate/glycerate dehydrogenase catalytic domain-like"/>
    <property type="match status" value="1"/>
</dbReference>
<comment type="similarity">
    <text evidence="1 4">Belongs to the D-isomer specific 2-hydroxyacid dehydrogenase family.</text>
</comment>
<dbReference type="Pfam" id="PF02826">
    <property type="entry name" value="2-Hacid_dh_C"/>
    <property type="match status" value="1"/>
</dbReference>
<organism evidence="7 8">
    <name type="scientific">Rhizobium mongolense subsp. loessense</name>
    <dbReference type="NCBI Taxonomy" id="158890"/>
    <lineage>
        <taxon>Bacteria</taxon>
        <taxon>Pseudomonadati</taxon>
        <taxon>Pseudomonadota</taxon>
        <taxon>Alphaproteobacteria</taxon>
        <taxon>Hyphomicrobiales</taxon>
        <taxon>Rhizobiaceae</taxon>
        <taxon>Rhizobium/Agrobacterium group</taxon>
        <taxon>Rhizobium</taxon>
    </lineage>
</organism>
<dbReference type="GO" id="GO:0016618">
    <property type="term" value="F:hydroxypyruvate reductase [NAD(P)H] activity"/>
    <property type="evidence" value="ECO:0007669"/>
    <property type="project" value="TreeGrafter"/>
</dbReference>
<evidence type="ECO:0000256" key="2">
    <source>
        <dbReference type="ARBA" id="ARBA00023002"/>
    </source>
</evidence>
<dbReference type="PANTHER" id="PTHR10996:SF283">
    <property type="entry name" value="GLYOXYLATE_HYDROXYPYRUVATE REDUCTASE B"/>
    <property type="match status" value="1"/>
</dbReference>
<dbReference type="PANTHER" id="PTHR10996">
    <property type="entry name" value="2-HYDROXYACID DEHYDROGENASE-RELATED"/>
    <property type="match status" value="1"/>
</dbReference>
<keyword evidence="2 4" id="KW-0560">Oxidoreductase</keyword>
<dbReference type="GO" id="GO:0005829">
    <property type="term" value="C:cytosol"/>
    <property type="evidence" value="ECO:0007669"/>
    <property type="project" value="TreeGrafter"/>
</dbReference>
<dbReference type="PROSITE" id="PS00671">
    <property type="entry name" value="D_2_HYDROXYACID_DH_3"/>
    <property type="match status" value="1"/>
</dbReference>
<dbReference type="GO" id="GO:0051287">
    <property type="term" value="F:NAD binding"/>
    <property type="evidence" value="ECO:0007669"/>
    <property type="project" value="InterPro"/>
</dbReference>
<dbReference type="Pfam" id="PF00389">
    <property type="entry name" value="2-Hacid_dh"/>
    <property type="match status" value="1"/>
</dbReference>
<dbReference type="InterPro" id="IPR006139">
    <property type="entry name" value="D-isomer_2_OHA_DH_cat_dom"/>
</dbReference>
<evidence type="ECO:0000256" key="4">
    <source>
        <dbReference type="RuleBase" id="RU003719"/>
    </source>
</evidence>
<evidence type="ECO:0000256" key="3">
    <source>
        <dbReference type="ARBA" id="ARBA00023027"/>
    </source>
</evidence>
<dbReference type="Proteomes" id="UP000199542">
    <property type="component" value="Unassembled WGS sequence"/>
</dbReference>
<evidence type="ECO:0000256" key="1">
    <source>
        <dbReference type="ARBA" id="ARBA00005854"/>
    </source>
</evidence>
<gene>
    <name evidence="7" type="ORF">SAMN02927900_02059</name>
</gene>
<evidence type="ECO:0000259" key="5">
    <source>
        <dbReference type="Pfam" id="PF00389"/>
    </source>
</evidence>
<sequence length="335" mass="35745">MSFIFSTHPLHPAAEAMLKAASDLRVASAPDPETLLREGQGAGIIVVRAPIPPAFFQDAPALRAAIRHGAGLDMVPMDAATRAGVLVANVPAVNAPTVAEHVFLVTMALLRRFRLMDRELRQKGWAAGRGQSDGAVDLGGRTIGIVGMGNVGKAIFRVAKFGFGVEVVATSRSPESVPHGARYLPVDDLVATADVVVLCCPLTPETTGLLNAERIGRMKPDAILVNVSRGPVIDDAALIQALHDGRIGGAALDVFATQPLPLDHPYFGFDNVIVTPHLAGLTQESMMRMGMGAASEAMRVMNGELPVNLRNPEAVEHYRRRFPDSSKPLRDNPKR</sequence>
<dbReference type="InterPro" id="IPR006140">
    <property type="entry name" value="D-isomer_DH_NAD-bd"/>
</dbReference>
<name>A0A1G4QZ80_9HYPH</name>
<keyword evidence="3" id="KW-0520">NAD</keyword>
<feature type="domain" description="D-isomer specific 2-hydroxyacid dehydrogenase NAD-binding" evidence="6">
    <location>
        <begin position="106"/>
        <end position="279"/>
    </location>
</feature>
<dbReference type="PROSITE" id="PS00065">
    <property type="entry name" value="D_2_HYDROXYACID_DH_1"/>
    <property type="match status" value="1"/>
</dbReference>
<dbReference type="GO" id="GO:0030267">
    <property type="term" value="F:glyoxylate reductase (NADPH) activity"/>
    <property type="evidence" value="ECO:0007669"/>
    <property type="project" value="TreeGrafter"/>
</dbReference>
<dbReference type="InterPro" id="IPR029752">
    <property type="entry name" value="D-isomer_DH_CS1"/>
</dbReference>
<dbReference type="InterPro" id="IPR050223">
    <property type="entry name" value="D-isomer_2-hydroxyacid_DH"/>
</dbReference>
<dbReference type="SUPFAM" id="SSF51735">
    <property type="entry name" value="NAD(P)-binding Rossmann-fold domains"/>
    <property type="match status" value="1"/>
</dbReference>
<proteinExistence type="inferred from homology"/>
<evidence type="ECO:0000313" key="8">
    <source>
        <dbReference type="Proteomes" id="UP000199542"/>
    </source>
</evidence>
<evidence type="ECO:0000259" key="6">
    <source>
        <dbReference type="Pfam" id="PF02826"/>
    </source>
</evidence>
<evidence type="ECO:0000313" key="7">
    <source>
        <dbReference type="EMBL" id="SCW49934.1"/>
    </source>
</evidence>
<dbReference type="InterPro" id="IPR036291">
    <property type="entry name" value="NAD(P)-bd_dom_sf"/>
</dbReference>
<reference evidence="7 8" key="1">
    <citation type="submission" date="2016-10" db="EMBL/GenBank/DDBJ databases">
        <authorList>
            <person name="de Groot N.N."/>
        </authorList>
    </citation>
    <scope>NUCLEOTIDE SEQUENCE [LARGE SCALE GENOMIC DNA]</scope>
    <source>
        <strain evidence="7 8">CGMCC 1.3401</strain>
    </source>
</reference>
<accession>A0A1G4QZ80</accession>
<dbReference type="AlphaFoldDB" id="A0A1G4QZ80"/>
<protein>
    <submittedName>
        <fullName evidence="7">D-3-phosphoglycerate dehydrogenase</fullName>
    </submittedName>
</protein>